<keyword evidence="3" id="KW-1185">Reference proteome</keyword>
<evidence type="ECO:0000256" key="1">
    <source>
        <dbReference type="SAM" id="MobiDB-lite"/>
    </source>
</evidence>
<organism evidence="2 3">
    <name type="scientific">Liparis tanakae</name>
    <name type="common">Tanaka's snailfish</name>
    <dbReference type="NCBI Taxonomy" id="230148"/>
    <lineage>
        <taxon>Eukaryota</taxon>
        <taxon>Metazoa</taxon>
        <taxon>Chordata</taxon>
        <taxon>Craniata</taxon>
        <taxon>Vertebrata</taxon>
        <taxon>Euteleostomi</taxon>
        <taxon>Actinopterygii</taxon>
        <taxon>Neopterygii</taxon>
        <taxon>Teleostei</taxon>
        <taxon>Neoteleostei</taxon>
        <taxon>Acanthomorphata</taxon>
        <taxon>Eupercaria</taxon>
        <taxon>Perciformes</taxon>
        <taxon>Cottioidei</taxon>
        <taxon>Cottales</taxon>
        <taxon>Liparidae</taxon>
        <taxon>Liparis</taxon>
    </lineage>
</organism>
<dbReference type="EMBL" id="SRLO01000479">
    <property type="protein sequence ID" value="TNN54630.1"/>
    <property type="molecule type" value="Genomic_DNA"/>
</dbReference>
<dbReference type="Proteomes" id="UP000314294">
    <property type="component" value="Unassembled WGS sequence"/>
</dbReference>
<sequence>MKAYERRSVAKSPETLYTASVKLPTRPTADKVAPSRPSVRDGASPACTSVAVHGSAAAYLVYLSSADPL</sequence>
<protein>
    <submittedName>
        <fullName evidence="2">Uncharacterized protein</fullName>
    </submittedName>
</protein>
<proteinExistence type="predicted"/>
<reference evidence="2 3" key="1">
    <citation type="submission" date="2019-03" db="EMBL/GenBank/DDBJ databases">
        <title>First draft genome of Liparis tanakae, snailfish: a comprehensive survey of snailfish specific genes.</title>
        <authorList>
            <person name="Kim W."/>
            <person name="Song I."/>
            <person name="Jeong J.-H."/>
            <person name="Kim D."/>
            <person name="Kim S."/>
            <person name="Ryu S."/>
            <person name="Song J.Y."/>
            <person name="Lee S.K."/>
        </authorList>
    </citation>
    <scope>NUCLEOTIDE SEQUENCE [LARGE SCALE GENOMIC DNA]</scope>
    <source>
        <tissue evidence="2">Muscle</tissue>
    </source>
</reference>
<accession>A0A4Z2GN25</accession>
<name>A0A4Z2GN25_9TELE</name>
<gene>
    <name evidence="2" type="ORF">EYF80_035192</name>
</gene>
<feature type="region of interest" description="Disordered" evidence="1">
    <location>
        <begin position="20"/>
        <end position="43"/>
    </location>
</feature>
<comment type="caution">
    <text evidence="2">The sequence shown here is derived from an EMBL/GenBank/DDBJ whole genome shotgun (WGS) entry which is preliminary data.</text>
</comment>
<evidence type="ECO:0000313" key="3">
    <source>
        <dbReference type="Proteomes" id="UP000314294"/>
    </source>
</evidence>
<dbReference type="AlphaFoldDB" id="A0A4Z2GN25"/>
<evidence type="ECO:0000313" key="2">
    <source>
        <dbReference type="EMBL" id="TNN54630.1"/>
    </source>
</evidence>